<dbReference type="UniPathway" id="UPA00219"/>
<dbReference type="Pfam" id="PF03734">
    <property type="entry name" value="YkuD"/>
    <property type="match status" value="1"/>
</dbReference>
<sequence>MCVSRARAFAALRPLALLALAATLASCATTAKPVKKGPDPMHVAMYGPHPEERFPLPAMDISKVDPKYFRQQVAYQTAEPAGTIVIDTQNRFLYLVQGDGMAMRYGIGVGKAGLEFEGGARIGRKAEWPRWTPTQNMIAREPERNLKWAGGMEPGLTNPLGPRALYLHKDGKDTLFRIHGTSEPWSIGKAVSSGCIRLFNQDIIDLYGRVPTGSRVVVLQHQAPADQPVPMAAADGLTPPAAI</sequence>
<evidence type="ECO:0000256" key="7">
    <source>
        <dbReference type="ARBA" id="ARBA00022984"/>
    </source>
</evidence>
<dbReference type="CDD" id="cd16913">
    <property type="entry name" value="YkuD_like"/>
    <property type="match status" value="1"/>
</dbReference>
<dbReference type="FunFam" id="2.40.440.10:FF:000002">
    <property type="entry name" value="L,D-transpeptidase ErfK/SrfK"/>
    <property type="match status" value="1"/>
</dbReference>
<dbReference type="RefSeq" id="WP_162852972.1">
    <property type="nucleotide sequence ID" value="NZ_BAABEI010000012.1"/>
</dbReference>
<dbReference type="SUPFAM" id="SSF141523">
    <property type="entry name" value="L,D-transpeptidase catalytic domain-like"/>
    <property type="match status" value="1"/>
</dbReference>
<protein>
    <submittedName>
        <fullName evidence="12">Lipoprotein-anchoring transpeptidase ErfK/SrfK</fullName>
    </submittedName>
</protein>
<accession>A0A4R2D2D2</accession>
<name>A0A4R2D2D2_SHIGR</name>
<dbReference type="GO" id="GO:0005576">
    <property type="term" value="C:extracellular region"/>
    <property type="evidence" value="ECO:0007669"/>
    <property type="project" value="TreeGrafter"/>
</dbReference>
<comment type="caution">
    <text evidence="12">The sequence shown here is derived from an EMBL/GenBank/DDBJ whole genome shotgun (WGS) entry which is preliminary data.</text>
</comment>
<dbReference type="AlphaFoldDB" id="A0A4R2D2D2"/>
<feature type="domain" description="L,D-TPase catalytic" evidence="11">
    <location>
        <begin position="82"/>
        <end position="219"/>
    </location>
</feature>
<evidence type="ECO:0000313" key="13">
    <source>
        <dbReference type="Proteomes" id="UP000295351"/>
    </source>
</evidence>
<dbReference type="GO" id="GO:0018104">
    <property type="term" value="P:peptidoglycan-protein cross-linking"/>
    <property type="evidence" value="ECO:0007669"/>
    <property type="project" value="TreeGrafter"/>
</dbReference>
<evidence type="ECO:0000256" key="4">
    <source>
        <dbReference type="ARBA" id="ARBA00022679"/>
    </source>
</evidence>
<comment type="pathway">
    <text evidence="1 9">Cell wall biogenesis; peptidoglycan biosynthesis.</text>
</comment>
<evidence type="ECO:0000313" key="12">
    <source>
        <dbReference type="EMBL" id="TCN47715.1"/>
    </source>
</evidence>
<dbReference type="EMBL" id="SLVX01000002">
    <property type="protein sequence ID" value="TCN47715.1"/>
    <property type="molecule type" value="Genomic_DNA"/>
</dbReference>
<feature type="signal peptide" evidence="10">
    <location>
        <begin position="1"/>
        <end position="21"/>
    </location>
</feature>
<dbReference type="InterPro" id="IPR050979">
    <property type="entry name" value="LD-transpeptidase"/>
</dbReference>
<dbReference type="Gene3D" id="2.40.440.10">
    <property type="entry name" value="L,D-transpeptidase catalytic domain-like"/>
    <property type="match status" value="1"/>
</dbReference>
<dbReference type="GO" id="GO:0071972">
    <property type="term" value="F:peptidoglycan L,D-transpeptidase activity"/>
    <property type="evidence" value="ECO:0007669"/>
    <property type="project" value="TreeGrafter"/>
</dbReference>
<dbReference type="PROSITE" id="PS52029">
    <property type="entry name" value="LD_TPASE"/>
    <property type="match status" value="1"/>
</dbReference>
<keyword evidence="10" id="KW-0732">Signal</keyword>
<keyword evidence="12" id="KW-0449">Lipoprotein</keyword>
<evidence type="ECO:0000256" key="2">
    <source>
        <dbReference type="ARBA" id="ARBA00005992"/>
    </source>
</evidence>
<comment type="similarity">
    <text evidence="2">Belongs to the YkuD family.</text>
</comment>
<dbReference type="InterPro" id="IPR005490">
    <property type="entry name" value="LD_TPept_cat_dom"/>
</dbReference>
<evidence type="ECO:0000256" key="8">
    <source>
        <dbReference type="ARBA" id="ARBA00023316"/>
    </source>
</evidence>
<gene>
    <name evidence="12" type="ORF">EV665_102235</name>
</gene>
<evidence type="ECO:0000256" key="10">
    <source>
        <dbReference type="SAM" id="SignalP"/>
    </source>
</evidence>
<evidence type="ECO:0000256" key="1">
    <source>
        <dbReference type="ARBA" id="ARBA00004752"/>
    </source>
</evidence>
<feature type="active site" description="Nucleophile" evidence="9">
    <location>
        <position position="195"/>
    </location>
</feature>
<proteinExistence type="inferred from homology"/>
<evidence type="ECO:0000259" key="11">
    <source>
        <dbReference type="PROSITE" id="PS52029"/>
    </source>
</evidence>
<dbReference type="PROSITE" id="PS51257">
    <property type="entry name" value="PROKAR_LIPOPROTEIN"/>
    <property type="match status" value="1"/>
</dbReference>
<evidence type="ECO:0000256" key="5">
    <source>
        <dbReference type="ARBA" id="ARBA00022801"/>
    </source>
</evidence>
<dbReference type="InterPro" id="IPR038063">
    <property type="entry name" value="Transpep_catalytic_dom"/>
</dbReference>
<keyword evidence="4" id="KW-0808">Transferase</keyword>
<organism evidence="12 13">
    <name type="scientific">Shinella granuli</name>
    <dbReference type="NCBI Taxonomy" id="323621"/>
    <lineage>
        <taxon>Bacteria</taxon>
        <taxon>Pseudomonadati</taxon>
        <taxon>Pseudomonadota</taxon>
        <taxon>Alphaproteobacteria</taxon>
        <taxon>Hyphomicrobiales</taxon>
        <taxon>Rhizobiaceae</taxon>
        <taxon>Shinella</taxon>
    </lineage>
</organism>
<dbReference type="GO" id="GO:0071555">
    <property type="term" value="P:cell wall organization"/>
    <property type="evidence" value="ECO:0007669"/>
    <property type="project" value="UniProtKB-UniRule"/>
</dbReference>
<dbReference type="PANTHER" id="PTHR30582:SF24">
    <property type="entry name" value="L,D-TRANSPEPTIDASE ERFK_SRFK-RELATED"/>
    <property type="match status" value="1"/>
</dbReference>
<feature type="chain" id="PRO_5020858666" evidence="10">
    <location>
        <begin position="22"/>
        <end position="243"/>
    </location>
</feature>
<evidence type="ECO:0000256" key="3">
    <source>
        <dbReference type="ARBA" id="ARBA00022676"/>
    </source>
</evidence>
<reference evidence="12 13" key="1">
    <citation type="submission" date="2019-03" db="EMBL/GenBank/DDBJ databases">
        <title>Genomic Encyclopedia of Type Strains, Phase IV (KMG-IV): sequencing the most valuable type-strain genomes for metagenomic binning, comparative biology and taxonomic classification.</title>
        <authorList>
            <person name="Goeker M."/>
        </authorList>
    </citation>
    <scope>NUCLEOTIDE SEQUENCE [LARGE SCALE GENOMIC DNA]</scope>
    <source>
        <strain evidence="12 13">DSM 18401</strain>
    </source>
</reference>
<dbReference type="GO" id="GO:0016757">
    <property type="term" value="F:glycosyltransferase activity"/>
    <property type="evidence" value="ECO:0007669"/>
    <property type="project" value="UniProtKB-KW"/>
</dbReference>
<evidence type="ECO:0000256" key="9">
    <source>
        <dbReference type="PROSITE-ProRule" id="PRU01373"/>
    </source>
</evidence>
<keyword evidence="7 9" id="KW-0573">Peptidoglycan synthesis</keyword>
<dbReference type="GO" id="GO:0008360">
    <property type="term" value="P:regulation of cell shape"/>
    <property type="evidence" value="ECO:0007669"/>
    <property type="project" value="UniProtKB-UniRule"/>
</dbReference>
<evidence type="ECO:0000256" key="6">
    <source>
        <dbReference type="ARBA" id="ARBA00022960"/>
    </source>
</evidence>
<dbReference type="PANTHER" id="PTHR30582">
    <property type="entry name" value="L,D-TRANSPEPTIDASE"/>
    <property type="match status" value="1"/>
</dbReference>
<dbReference type="Proteomes" id="UP000295351">
    <property type="component" value="Unassembled WGS sequence"/>
</dbReference>
<keyword evidence="13" id="KW-1185">Reference proteome</keyword>
<keyword evidence="5" id="KW-0378">Hydrolase</keyword>
<keyword evidence="8 9" id="KW-0961">Cell wall biogenesis/degradation</keyword>
<feature type="active site" description="Proton donor/acceptor" evidence="9">
    <location>
        <position position="179"/>
    </location>
</feature>
<keyword evidence="6 9" id="KW-0133">Cell shape</keyword>
<keyword evidence="3" id="KW-0328">Glycosyltransferase</keyword>